<evidence type="ECO:0000256" key="1">
    <source>
        <dbReference type="ARBA" id="ARBA00004643"/>
    </source>
</evidence>
<comment type="pathway">
    <text evidence="2 11">Glycolipid biosynthesis; glycosylphosphatidylinositol-anchor biosynthesis.</text>
</comment>
<evidence type="ECO:0000256" key="3">
    <source>
        <dbReference type="ARBA" id="ARBA00010345"/>
    </source>
</evidence>
<accession>A0AAN7T504</accession>
<keyword evidence="9" id="KW-0472">Membrane</keyword>
<sequence length="539" mass="60535">MRRRSTFIPPKEVDYDPSEIRITEGSLSFAGLQAAREERLTFGLNELPAEIVDVLQRSHELHVRWATERAYDKSSPYLSSISPGLHVSYTPLSDRNNDKLCPLLHRIFSESLRCVSPEISFSRPDILSERFASAAALQYYSLLPSLEKLVTWIQEHVCPPSGVGCRHNAALLNSASYVDIDYDSISHALTFAAFWSEPPTTTMGMVEGWQTYNNWNILVDPSPSDRNEVGILKASPGSEAAQIEMEGILTVVGEDNSPKPTRFFFPSRHHALSTKQDHDQSYTVSFDEPTGLHPTMRIRFPAATVLQEPASKAADSTCALHAYLTLPSTIFADEYAFPTTDIDPPFTEAHNIVSLRSLSGERDLEAPDYVIHKWGSAMLLELATPTSAQQIDTSWDVTIPLHLRYLKPTSGGKQHIEIPWPVVFWACTADEGTKFTVNPFDRINLAYDGLFGPRTMFYHLEPQPVANQKMLEAIDVPVLDTNVMTSSMAELLTLLLVTSGFLWVTWKVSREISWEWNWWSRTDARKGKAVTAEETKKSN</sequence>
<keyword evidence="13" id="KW-1185">Reference proteome</keyword>
<dbReference type="GO" id="GO:0008233">
    <property type="term" value="F:peptidase activity"/>
    <property type="evidence" value="ECO:0007669"/>
    <property type="project" value="UniProtKB-KW"/>
</dbReference>
<dbReference type="GO" id="GO:0006506">
    <property type="term" value="P:GPI anchor biosynthetic process"/>
    <property type="evidence" value="ECO:0007669"/>
    <property type="project" value="UniProtKB-KW"/>
</dbReference>
<dbReference type="PANTHER" id="PTHR28533:SF1">
    <property type="entry name" value="PROTEIN PBN1"/>
    <property type="match status" value="1"/>
</dbReference>
<comment type="caution">
    <text evidence="12">The sequence shown here is derived from an EMBL/GenBank/DDBJ whole genome shotgun (WGS) entry which is preliminary data.</text>
</comment>
<evidence type="ECO:0000256" key="9">
    <source>
        <dbReference type="ARBA" id="ARBA00023136"/>
    </source>
</evidence>
<name>A0AAN7T504_9EURO</name>
<evidence type="ECO:0000256" key="4">
    <source>
        <dbReference type="ARBA" id="ARBA00020410"/>
    </source>
</evidence>
<evidence type="ECO:0000256" key="8">
    <source>
        <dbReference type="ARBA" id="ARBA00022989"/>
    </source>
</evidence>
<keyword evidence="8" id="KW-1133">Transmembrane helix</keyword>
<dbReference type="PANTHER" id="PTHR28533">
    <property type="entry name" value="PROTEIN PBN1"/>
    <property type="match status" value="1"/>
</dbReference>
<evidence type="ECO:0000256" key="7">
    <source>
        <dbReference type="ARBA" id="ARBA00022824"/>
    </source>
</evidence>
<comment type="subcellular location">
    <subcellularLocation>
        <location evidence="11">Endoplasmic reticulum membrane</location>
        <topology evidence="11">Single-pass membrane protein</topology>
    </subcellularLocation>
    <subcellularLocation>
        <location evidence="1">Endoplasmic reticulum membrane</location>
        <topology evidence="1">Single-pass type III membrane protein</topology>
    </subcellularLocation>
</comment>
<comment type="similarity">
    <text evidence="3 11">Belongs to the PIGX family.</text>
</comment>
<evidence type="ECO:0000313" key="12">
    <source>
        <dbReference type="EMBL" id="KAK5090007.1"/>
    </source>
</evidence>
<evidence type="ECO:0000256" key="2">
    <source>
        <dbReference type="ARBA" id="ARBA00004687"/>
    </source>
</evidence>
<dbReference type="GO" id="GO:1990529">
    <property type="term" value="C:glycosylphosphatidylinositol-mannosyltransferase I complex"/>
    <property type="evidence" value="ECO:0007669"/>
    <property type="project" value="TreeGrafter"/>
</dbReference>
<dbReference type="GO" id="GO:0006508">
    <property type="term" value="P:proteolysis"/>
    <property type="evidence" value="ECO:0007669"/>
    <property type="project" value="UniProtKB-KW"/>
</dbReference>
<proteinExistence type="inferred from homology"/>
<evidence type="ECO:0000256" key="5">
    <source>
        <dbReference type="ARBA" id="ARBA00022502"/>
    </source>
</evidence>
<keyword evidence="7 11" id="KW-0256">Endoplasmic reticulum</keyword>
<evidence type="ECO:0000256" key="11">
    <source>
        <dbReference type="RuleBase" id="RU366056"/>
    </source>
</evidence>
<dbReference type="AlphaFoldDB" id="A0AAN7T504"/>
<keyword evidence="10" id="KW-0325">Glycoprotein</keyword>
<keyword evidence="5 11" id="KW-0337">GPI-anchor biosynthesis</keyword>
<organism evidence="12 13">
    <name type="scientific">Lithohypha guttulata</name>
    <dbReference type="NCBI Taxonomy" id="1690604"/>
    <lineage>
        <taxon>Eukaryota</taxon>
        <taxon>Fungi</taxon>
        <taxon>Dikarya</taxon>
        <taxon>Ascomycota</taxon>
        <taxon>Pezizomycotina</taxon>
        <taxon>Eurotiomycetes</taxon>
        <taxon>Chaetothyriomycetidae</taxon>
        <taxon>Chaetothyriales</taxon>
        <taxon>Trichomeriaceae</taxon>
        <taxon>Lithohypha</taxon>
    </lineage>
</organism>
<dbReference type="GO" id="GO:0000030">
    <property type="term" value="F:mannosyltransferase activity"/>
    <property type="evidence" value="ECO:0007669"/>
    <property type="project" value="TreeGrafter"/>
</dbReference>
<dbReference type="GO" id="GO:0005789">
    <property type="term" value="C:endoplasmic reticulum membrane"/>
    <property type="evidence" value="ECO:0007669"/>
    <property type="project" value="UniProtKB-SubCell"/>
</dbReference>
<evidence type="ECO:0000256" key="10">
    <source>
        <dbReference type="ARBA" id="ARBA00023180"/>
    </source>
</evidence>
<protein>
    <recommendedName>
        <fullName evidence="4 11">Protein PBN1</fullName>
    </recommendedName>
</protein>
<dbReference type="Pfam" id="PF08320">
    <property type="entry name" value="PIG-X"/>
    <property type="match status" value="1"/>
</dbReference>
<comment type="function">
    <text evidence="11">Required for proper folding and/or the stability of a subset of proteins in the endoplasmic reticulum. Component of glycosylphosphatidylinositol-mannosyltransferase 1 which transfers the first of the 4 mannoses in the GPI-anchor precursors during GPI-anchor biosynthesis. Probably acts by stabilizing the mannosyltransferase GPI14.</text>
</comment>
<dbReference type="SMART" id="SM00780">
    <property type="entry name" value="PIG-X"/>
    <property type="match status" value="1"/>
</dbReference>
<dbReference type="InterPro" id="IPR013233">
    <property type="entry name" value="PIG-X/PBN1"/>
</dbReference>
<dbReference type="InterPro" id="IPR042322">
    <property type="entry name" value="Pbn1"/>
</dbReference>
<keyword evidence="6" id="KW-0812">Transmembrane</keyword>
<gene>
    <name evidence="12" type="primary">PBN1</name>
    <name evidence="12" type="ORF">LTR05_000176</name>
</gene>
<evidence type="ECO:0000313" key="13">
    <source>
        <dbReference type="Proteomes" id="UP001309876"/>
    </source>
</evidence>
<keyword evidence="12" id="KW-0645">Protease</keyword>
<evidence type="ECO:0000256" key="6">
    <source>
        <dbReference type="ARBA" id="ARBA00022692"/>
    </source>
</evidence>
<dbReference type="Proteomes" id="UP001309876">
    <property type="component" value="Unassembled WGS sequence"/>
</dbReference>
<reference evidence="12 13" key="1">
    <citation type="submission" date="2023-08" db="EMBL/GenBank/DDBJ databases">
        <title>Black Yeasts Isolated from many extreme environments.</title>
        <authorList>
            <person name="Coleine C."/>
            <person name="Stajich J.E."/>
            <person name="Selbmann L."/>
        </authorList>
    </citation>
    <scope>NUCLEOTIDE SEQUENCE [LARGE SCALE GENOMIC DNA]</scope>
    <source>
        <strain evidence="12 13">CCFEE 5910</strain>
    </source>
</reference>
<keyword evidence="12" id="KW-0378">Hydrolase</keyword>
<dbReference type="EMBL" id="JAVRRJ010000001">
    <property type="protein sequence ID" value="KAK5090007.1"/>
    <property type="molecule type" value="Genomic_DNA"/>
</dbReference>